<comment type="caution">
    <text evidence="2">The sequence shown here is derived from an EMBL/GenBank/DDBJ whole genome shotgun (WGS) entry which is preliminary data.</text>
</comment>
<dbReference type="PATRIC" id="fig|1341157.4.peg.1118"/>
<organism evidence="2 3">
    <name type="scientific">Ruminococcus flavefaciens 007c</name>
    <dbReference type="NCBI Taxonomy" id="1341157"/>
    <lineage>
        <taxon>Bacteria</taxon>
        <taxon>Bacillati</taxon>
        <taxon>Bacillota</taxon>
        <taxon>Clostridia</taxon>
        <taxon>Eubacteriales</taxon>
        <taxon>Oscillospiraceae</taxon>
        <taxon>Ruminococcus</taxon>
    </lineage>
</organism>
<keyword evidence="3" id="KW-1185">Reference proteome</keyword>
<dbReference type="RefSeq" id="WP_037297919.1">
    <property type="nucleotide sequence ID" value="NZ_ATAX01000016.1"/>
</dbReference>
<dbReference type="OrthoDB" id="1822768at2"/>
<feature type="region of interest" description="Disordered" evidence="1">
    <location>
        <begin position="63"/>
        <end position="82"/>
    </location>
</feature>
<protein>
    <submittedName>
        <fullName evidence="2">Uncharacterized protein</fullName>
    </submittedName>
</protein>
<dbReference type="EMBL" id="ATAX01000016">
    <property type="protein sequence ID" value="EWM54447.1"/>
    <property type="molecule type" value="Genomic_DNA"/>
</dbReference>
<sequence>MGRGYGFLDFLFEGIVATADYIADERREKRGEMQRNNAFLGDISGNRTLDFAEQLRLDMENEKAMREAAEQQKRDKYNFTNRNTSMDDLYFGGNNGSGGQNGGFGSGNL</sequence>
<dbReference type="AlphaFoldDB" id="W7V0X1"/>
<reference evidence="2 3" key="1">
    <citation type="journal article" date="2014" name="PLoS ONE">
        <title>Rumen cellulosomics: divergent fiber-degrading strategies revealed by comparative genome-wide analysis of six ruminococcal strains.</title>
        <authorList>
            <person name="Dassa B."/>
            <person name="Borovok I."/>
            <person name="Ruimy-Israeli V."/>
            <person name="Lamed R."/>
            <person name="Flint H.J."/>
            <person name="Duncan S.H."/>
            <person name="Henrissat B."/>
            <person name="Coutinho P."/>
            <person name="Morrison M."/>
            <person name="Mosoni P."/>
            <person name="Yeoman C.J."/>
            <person name="White B.A."/>
            <person name="Bayer E.A."/>
        </authorList>
    </citation>
    <scope>NUCLEOTIDE SEQUENCE [LARGE SCALE GENOMIC DNA]</scope>
    <source>
        <strain evidence="2 3">007c</strain>
    </source>
</reference>
<evidence type="ECO:0000313" key="2">
    <source>
        <dbReference type="EMBL" id="EWM54447.1"/>
    </source>
</evidence>
<feature type="compositionally biased region" description="Basic and acidic residues" evidence="1">
    <location>
        <begin position="63"/>
        <end position="77"/>
    </location>
</feature>
<accession>W7V0X1</accession>
<name>W7V0X1_RUMFL</name>
<feature type="region of interest" description="Disordered" evidence="1">
    <location>
        <begin position="88"/>
        <end position="109"/>
    </location>
</feature>
<gene>
    <name evidence="2" type="ORF">RF007C_12625</name>
</gene>
<feature type="compositionally biased region" description="Gly residues" evidence="1">
    <location>
        <begin position="93"/>
        <end position="109"/>
    </location>
</feature>
<evidence type="ECO:0000313" key="3">
    <source>
        <dbReference type="Proteomes" id="UP000019365"/>
    </source>
</evidence>
<proteinExistence type="predicted"/>
<evidence type="ECO:0000256" key="1">
    <source>
        <dbReference type="SAM" id="MobiDB-lite"/>
    </source>
</evidence>
<dbReference type="Proteomes" id="UP000019365">
    <property type="component" value="Unassembled WGS sequence"/>
</dbReference>